<evidence type="ECO:0000313" key="3">
    <source>
        <dbReference type="Proteomes" id="UP000008694"/>
    </source>
</evidence>
<evidence type="ECO:0000313" key="2">
    <source>
        <dbReference type="EMBL" id="EFH67585.1"/>
    </source>
</evidence>
<protein>
    <submittedName>
        <fullName evidence="2">Predicted protein</fullName>
    </submittedName>
</protein>
<feature type="transmembrane region" description="Helical" evidence="1">
    <location>
        <begin position="69"/>
        <end position="88"/>
    </location>
</feature>
<evidence type="ECO:0000256" key="1">
    <source>
        <dbReference type="SAM" id="Phobius"/>
    </source>
</evidence>
<gene>
    <name evidence="2" type="ORF">ARALYDRAFT_891470</name>
</gene>
<keyword evidence="1" id="KW-0812">Transmembrane</keyword>
<dbReference type="HOGENOM" id="CLU_2430045_0_0_1"/>
<sequence length="91" mass="9942">MDSIEDMGQNTVALLPEQHQEIASASSIEDIDNSIGQGTVSLLPEQKPHEQHQELAAANIDASGKFVSMFSPMFAHLDVLCFLCVICLTRK</sequence>
<reference evidence="3" key="1">
    <citation type="journal article" date="2011" name="Nat. Genet.">
        <title>The Arabidopsis lyrata genome sequence and the basis of rapid genome size change.</title>
        <authorList>
            <person name="Hu T.T."/>
            <person name="Pattyn P."/>
            <person name="Bakker E.G."/>
            <person name="Cao J."/>
            <person name="Cheng J.-F."/>
            <person name="Clark R.M."/>
            <person name="Fahlgren N."/>
            <person name="Fawcett J.A."/>
            <person name="Grimwood J."/>
            <person name="Gundlach H."/>
            <person name="Haberer G."/>
            <person name="Hollister J.D."/>
            <person name="Ossowski S."/>
            <person name="Ottilar R.P."/>
            <person name="Salamov A.A."/>
            <person name="Schneeberger K."/>
            <person name="Spannagl M."/>
            <person name="Wang X."/>
            <person name="Yang L."/>
            <person name="Nasrallah M.E."/>
            <person name="Bergelson J."/>
            <person name="Carrington J.C."/>
            <person name="Gaut B.S."/>
            <person name="Schmutz J."/>
            <person name="Mayer K.F.X."/>
            <person name="Van de Peer Y."/>
            <person name="Grigoriev I.V."/>
            <person name="Nordborg M."/>
            <person name="Weigel D."/>
            <person name="Guo Y.-L."/>
        </authorList>
    </citation>
    <scope>NUCLEOTIDE SEQUENCE [LARGE SCALE GENOMIC DNA]</scope>
    <source>
        <strain evidence="3">cv. MN47</strain>
    </source>
</reference>
<keyword evidence="1" id="KW-1133">Transmembrane helix</keyword>
<keyword evidence="1" id="KW-0472">Membrane</keyword>
<dbReference type="Proteomes" id="UP000008694">
    <property type="component" value="Unassembled WGS sequence"/>
</dbReference>
<name>D7KPV6_ARALL</name>
<dbReference type="EMBL" id="GL348713">
    <property type="protein sequence ID" value="EFH67585.1"/>
    <property type="molecule type" value="Genomic_DNA"/>
</dbReference>
<accession>D7KPV6</accession>
<proteinExistence type="predicted"/>
<dbReference type="Gramene" id="scaffold_104264.1">
    <property type="protein sequence ID" value="scaffold_104264.1"/>
    <property type="gene ID" value="scaffold_104264.1"/>
</dbReference>
<dbReference type="AlphaFoldDB" id="D7KPV6"/>
<organism evidence="3">
    <name type="scientific">Arabidopsis lyrata subsp. lyrata</name>
    <name type="common">Lyre-leaved rock-cress</name>
    <dbReference type="NCBI Taxonomy" id="81972"/>
    <lineage>
        <taxon>Eukaryota</taxon>
        <taxon>Viridiplantae</taxon>
        <taxon>Streptophyta</taxon>
        <taxon>Embryophyta</taxon>
        <taxon>Tracheophyta</taxon>
        <taxon>Spermatophyta</taxon>
        <taxon>Magnoliopsida</taxon>
        <taxon>eudicotyledons</taxon>
        <taxon>Gunneridae</taxon>
        <taxon>Pentapetalae</taxon>
        <taxon>rosids</taxon>
        <taxon>malvids</taxon>
        <taxon>Brassicales</taxon>
        <taxon>Brassicaceae</taxon>
        <taxon>Camelineae</taxon>
        <taxon>Arabidopsis</taxon>
    </lineage>
</organism>
<keyword evidence="3" id="KW-1185">Reference proteome</keyword>